<organism evidence="2 3">
    <name type="scientific">Aspergillus taichungensis</name>
    <dbReference type="NCBI Taxonomy" id="482145"/>
    <lineage>
        <taxon>Eukaryota</taxon>
        <taxon>Fungi</taxon>
        <taxon>Dikarya</taxon>
        <taxon>Ascomycota</taxon>
        <taxon>Pezizomycotina</taxon>
        <taxon>Eurotiomycetes</taxon>
        <taxon>Eurotiomycetidae</taxon>
        <taxon>Eurotiales</taxon>
        <taxon>Aspergillaceae</taxon>
        <taxon>Aspergillus</taxon>
        <taxon>Aspergillus subgen. Circumdati</taxon>
    </lineage>
</organism>
<evidence type="ECO:0008006" key="4">
    <source>
        <dbReference type="Google" id="ProtNLM"/>
    </source>
</evidence>
<feature type="transmembrane region" description="Helical" evidence="1">
    <location>
        <begin position="466"/>
        <end position="485"/>
    </location>
</feature>
<evidence type="ECO:0000313" key="2">
    <source>
        <dbReference type="EMBL" id="PLN85645.1"/>
    </source>
</evidence>
<feature type="transmembrane region" description="Helical" evidence="1">
    <location>
        <begin position="339"/>
        <end position="360"/>
    </location>
</feature>
<evidence type="ECO:0000313" key="3">
    <source>
        <dbReference type="Proteomes" id="UP000235023"/>
    </source>
</evidence>
<dbReference type="InterPro" id="IPR053018">
    <property type="entry name" value="Elsinochrome_Biosynth-Asso"/>
</dbReference>
<feature type="transmembrane region" description="Helical" evidence="1">
    <location>
        <begin position="505"/>
        <end position="531"/>
    </location>
</feature>
<reference evidence="3" key="1">
    <citation type="submission" date="2017-12" db="EMBL/GenBank/DDBJ databases">
        <authorList>
            <consortium name="DOE Joint Genome Institute"/>
            <person name="Mondo S.J."/>
            <person name="Kjaerbolling I."/>
            <person name="Vesth T.C."/>
            <person name="Frisvad J.C."/>
            <person name="Nybo J.L."/>
            <person name="Theobald S."/>
            <person name="Kuo A."/>
            <person name="Bowyer P."/>
            <person name="Matsuda Y."/>
            <person name="Lyhne E.K."/>
            <person name="Kogle M.E."/>
            <person name="Clum A."/>
            <person name="Lipzen A."/>
            <person name="Salamov A."/>
            <person name="Ngan C.Y."/>
            <person name="Daum C."/>
            <person name="Chiniquy J."/>
            <person name="Barry K."/>
            <person name="LaButti K."/>
            <person name="Haridas S."/>
            <person name="Simmons B.A."/>
            <person name="Magnuson J.K."/>
            <person name="Mortensen U.H."/>
            <person name="Larsen T.O."/>
            <person name="Grigoriev I.V."/>
            <person name="Baker S.E."/>
            <person name="Andersen M.R."/>
            <person name="Nordberg H.P."/>
            <person name="Cantor M.N."/>
            <person name="Hua S.X."/>
        </authorList>
    </citation>
    <scope>NUCLEOTIDE SEQUENCE [LARGE SCALE GENOMIC DNA]</scope>
    <source>
        <strain evidence="3">IBT 19404</strain>
    </source>
</reference>
<dbReference type="PANTHER" id="PTHR37577:SF1">
    <property type="entry name" value="INTEGRAL MEMBRANE PROTEIN"/>
    <property type="match status" value="1"/>
</dbReference>
<feature type="transmembrane region" description="Helical" evidence="1">
    <location>
        <begin position="313"/>
        <end position="333"/>
    </location>
</feature>
<dbReference type="OrthoDB" id="5427664at2759"/>
<feature type="transmembrane region" description="Helical" evidence="1">
    <location>
        <begin position="143"/>
        <end position="167"/>
    </location>
</feature>
<sequence length="613" mass="69150">MASPSLTPPSPCGKISLPMSIDSDITGNGVVANYIGTASFAVFLVIMYFLMVYDPMQDPFKETDQDTLRSSFRPNPVDVVFLRGLRDTSKRVFRWRHHRFSARMERIFIKCTLSMGDLQILTGLSILISGYVQMSKDLSSYHWMVIVNLAWFSSLTHLACLTVIRNFLYNHPLQRTVRLFFMGILAILLIVGLSFTGNYTWVSFDFWDFEDLWSSPSSPFETKMMAITYPATCRSTTSPVEYTPNWPYLSMLLSIILIVMGFLGRVIKLYKILSVGLCSRLRSWASVRILHCLRWTFSRFCLNRSSRSLRRTLVYRPLLAVFVTVELGLDWWSSFLLEVGYLAFGFVWGNFRLFAVLGIPRNIYESQERKHPYPPLLSNEGKHDDWGFGQVIAALLLMAPLTTIIDHLEHDCTSIVSADMGLGDNTPSYLPPEVQLPVADELPSMCGVLKDPDDPDNDWAARSSTINLATGYIVSLSFIIFVWGLNNMNYSGTPSAGATVLLYSFASAVGLLIVGLVGIFGVVLFSLTIEADLPKGYSCVRRILRFSIVIFFSMINSVIWFFGGQKSWVWPISSESGFEVWVPSASAAGFYILFAISYRAWELFDTKTPSLVN</sequence>
<keyword evidence="1" id="KW-1133">Transmembrane helix</keyword>
<feature type="transmembrane region" description="Helical" evidence="1">
    <location>
        <begin position="31"/>
        <end position="53"/>
    </location>
</feature>
<keyword evidence="1" id="KW-0812">Transmembrane</keyword>
<evidence type="ECO:0000256" key="1">
    <source>
        <dbReference type="SAM" id="Phobius"/>
    </source>
</evidence>
<feature type="transmembrane region" description="Helical" evidence="1">
    <location>
        <begin position="246"/>
        <end position="267"/>
    </location>
</feature>
<feature type="transmembrane region" description="Helical" evidence="1">
    <location>
        <begin position="179"/>
        <end position="202"/>
    </location>
</feature>
<dbReference type="Proteomes" id="UP000235023">
    <property type="component" value="Unassembled WGS sequence"/>
</dbReference>
<name>A0A2J5I6P9_9EURO</name>
<gene>
    <name evidence="2" type="ORF">BDW42DRAFT_160284</name>
</gene>
<proteinExistence type="predicted"/>
<feature type="transmembrane region" description="Helical" evidence="1">
    <location>
        <begin position="543"/>
        <end position="562"/>
    </location>
</feature>
<dbReference type="AlphaFoldDB" id="A0A2J5I6P9"/>
<protein>
    <recommendedName>
        <fullName evidence="4">Transmembrane protein</fullName>
    </recommendedName>
</protein>
<feature type="transmembrane region" description="Helical" evidence="1">
    <location>
        <begin position="582"/>
        <end position="601"/>
    </location>
</feature>
<dbReference type="EMBL" id="KZ559503">
    <property type="protein sequence ID" value="PLN85645.1"/>
    <property type="molecule type" value="Genomic_DNA"/>
</dbReference>
<feature type="transmembrane region" description="Helical" evidence="1">
    <location>
        <begin position="107"/>
        <end position="131"/>
    </location>
</feature>
<keyword evidence="3" id="KW-1185">Reference proteome</keyword>
<accession>A0A2J5I6P9</accession>
<dbReference type="PANTHER" id="PTHR37577">
    <property type="entry name" value="INTEGRAL MEMBRANE PROTEIN"/>
    <property type="match status" value="1"/>
</dbReference>
<keyword evidence="1" id="KW-0472">Membrane</keyword>